<sequence>MAKFQASIEDDNFAIDLINELVKSFLEATEPRIQDCSAFALQELIQEYEIAVQKVTGVITGKLWQRLPEHVHEILNPLLTSRYRLNTAANWSDLPKPIYRSCKGSNFKDWVSNWTGFLISKVKHPKAQRVFQTCSATIKYHIHVALYILPHVTIQVLQDGVEKDINEVFSEIMEVLTQVKKPDTRHGSASDFRHMSAQTIFS</sequence>
<dbReference type="Proteomes" id="UP000030746">
    <property type="component" value="Unassembled WGS sequence"/>
</dbReference>
<dbReference type="EMBL" id="KB201631">
    <property type="protein sequence ID" value="ESO95576.1"/>
    <property type="molecule type" value="Genomic_DNA"/>
</dbReference>
<keyword evidence="5" id="KW-1185">Reference proteome</keyword>
<keyword evidence="2" id="KW-0418">Kinase</keyword>
<organism evidence="4 5">
    <name type="scientific">Lottia gigantea</name>
    <name type="common">Giant owl limpet</name>
    <dbReference type="NCBI Taxonomy" id="225164"/>
    <lineage>
        <taxon>Eukaryota</taxon>
        <taxon>Metazoa</taxon>
        <taxon>Spiralia</taxon>
        <taxon>Lophotrochozoa</taxon>
        <taxon>Mollusca</taxon>
        <taxon>Gastropoda</taxon>
        <taxon>Patellogastropoda</taxon>
        <taxon>Lottioidea</taxon>
        <taxon>Lottiidae</taxon>
        <taxon>Lottia</taxon>
    </lineage>
</organism>
<dbReference type="GO" id="GO:0004674">
    <property type="term" value="F:protein serine/threonine kinase activity"/>
    <property type="evidence" value="ECO:0007669"/>
    <property type="project" value="UniProtKB-EC"/>
</dbReference>
<evidence type="ECO:0000256" key="2">
    <source>
        <dbReference type="ARBA" id="ARBA00022777"/>
    </source>
</evidence>
<keyword evidence="2" id="KW-0808">Transferase</keyword>
<dbReference type="HOGENOM" id="CLU_1357659_0_0_1"/>
<evidence type="ECO:0000259" key="3">
    <source>
        <dbReference type="Pfam" id="PF25030"/>
    </source>
</evidence>
<dbReference type="CTD" id="20243909"/>
<reference evidence="4 5" key="1">
    <citation type="journal article" date="2013" name="Nature">
        <title>Insights into bilaterian evolution from three spiralian genomes.</title>
        <authorList>
            <person name="Simakov O."/>
            <person name="Marletaz F."/>
            <person name="Cho S.J."/>
            <person name="Edsinger-Gonzales E."/>
            <person name="Havlak P."/>
            <person name="Hellsten U."/>
            <person name="Kuo D.H."/>
            <person name="Larsson T."/>
            <person name="Lv J."/>
            <person name="Arendt D."/>
            <person name="Savage R."/>
            <person name="Osoegawa K."/>
            <person name="de Jong P."/>
            <person name="Grimwood J."/>
            <person name="Chapman J.A."/>
            <person name="Shapiro H."/>
            <person name="Aerts A."/>
            <person name="Otillar R.P."/>
            <person name="Terry A.Y."/>
            <person name="Boore J.L."/>
            <person name="Grigoriev I.V."/>
            <person name="Lindberg D.R."/>
            <person name="Seaver E.C."/>
            <person name="Weisblat D.A."/>
            <person name="Putnam N.H."/>
            <person name="Rokhsar D.S."/>
        </authorList>
    </citation>
    <scope>NUCLEOTIDE SEQUENCE [LARGE SCALE GENOMIC DNA]</scope>
</reference>
<evidence type="ECO:0000313" key="4">
    <source>
        <dbReference type="EMBL" id="ESO95576.1"/>
    </source>
</evidence>
<dbReference type="AlphaFoldDB" id="V4APL6"/>
<dbReference type="EC" id="2.7.11.1" evidence="1"/>
<dbReference type="InterPro" id="IPR056802">
    <property type="entry name" value="ATR-like_M-HEAT"/>
</dbReference>
<evidence type="ECO:0000256" key="1">
    <source>
        <dbReference type="ARBA" id="ARBA00012513"/>
    </source>
</evidence>
<gene>
    <name evidence="4" type="ORF">LOTGIDRAFT_176666</name>
</gene>
<dbReference type="Pfam" id="PF25030">
    <property type="entry name" value="M-HEAT_ATR"/>
    <property type="match status" value="1"/>
</dbReference>
<feature type="non-terminal residue" evidence="4">
    <location>
        <position position="202"/>
    </location>
</feature>
<name>V4APL6_LOTGI</name>
<dbReference type="STRING" id="225164.V4APL6"/>
<evidence type="ECO:0000313" key="5">
    <source>
        <dbReference type="Proteomes" id="UP000030746"/>
    </source>
</evidence>
<dbReference type="OrthoDB" id="381190at2759"/>
<protein>
    <recommendedName>
        <fullName evidence="1">non-specific serine/threonine protein kinase</fullName>
        <ecNumber evidence="1">2.7.11.1</ecNumber>
    </recommendedName>
</protein>
<dbReference type="RefSeq" id="XP_009053736.1">
    <property type="nucleotide sequence ID" value="XM_009055488.1"/>
</dbReference>
<proteinExistence type="predicted"/>
<accession>V4APL6</accession>
<dbReference type="KEGG" id="lgi:LOTGIDRAFT_176666"/>
<feature type="domain" description="Serine/threonine-protein kinase ATR-like M-HEAT region" evidence="3">
    <location>
        <begin position="97"/>
        <end position="202"/>
    </location>
</feature>
<dbReference type="GeneID" id="20243909"/>